<comment type="similarity">
    <text evidence="1">Belongs to the P-Pant transferase superfamily. Gsp/Sfp/HetI/AcpT family.</text>
</comment>
<keyword evidence="2" id="KW-0808">Transferase</keyword>
<comment type="caution">
    <text evidence="4">The sequence shown here is derived from an EMBL/GenBank/DDBJ whole genome shotgun (WGS) entry which is preliminary data.</text>
</comment>
<protein>
    <recommendedName>
        <fullName evidence="3">4'-phosphopantetheinyl transferase domain-containing protein</fullName>
    </recommendedName>
</protein>
<organism evidence="4 5">
    <name type="scientific">Streptomyces stramineus</name>
    <dbReference type="NCBI Taxonomy" id="173861"/>
    <lineage>
        <taxon>Bacteria</taxon>
        <taxon>Bacillati</taxon>
        <taxon>Actinomycetota</taxon>
        <taxon>Actinomycetes</taxon>
        <taxon>Kitasatosporales</taxon>
        <taxon>Streptomycetaceae</taxon>
        <taxon>Streptomyces</taxon>
    </lineage>
</organism>
<evidence type="ECO:0000256" key="2">
    <source>
        <dbReference type="ARBA" id="ARBA00022679"/>
    </source>
</evidence>
<feature type="domain" description="4'-phosphopantetheinyl transferase" evidence="3">
    <location>
        <begin position="111"/>
        <end position="182"/>
    </location>
</feature>
<dbReference type="SUPFAM" id="SSF56214">
    <property type="entry name" value="4'-phosphopantetheinyl transferase"/>
    <property type="match status" value="2"/>
</dbReference>
<evidence type="ECO:0000259" key="3">
    <source>
        <dbReference type="Pfam" id="PF01648"/>
    </source>
</evidence>
<gene>
    <name evidence="4" type="ORF">GCM10009544_00820</name>
</gene>
<dbReference type="InterPro" id="IPR008278">
    <property type="entry name" value="4-PPantetheinyl_Trfase_dom"/>
</dbReference>
<dbReference type="EMBL" id="BAAAHB010000001">
    <property type="protein sequence ID" value="GAA0441989.1"/>
    <property type="molecule type" value="Genomic_DNA"/>
</dbReference>
<name>A0ABP3J8A8_9ACTN</name>
<dbReference type="PANTHER" id="PTHR12215:SF10">
    <property type="entry name" value="L-AMINOADIPATE-SEMIALDEHYDE DEHYDROGENASE-PHOSPHOPANTETHEINYL TRANSFERASE"/>
    <property type="match status" value="1"/>
</dbReference>
<evidence type="ECO:0000313" key="5">
    <source>
        <dbReference type="Proteomes" id="UP001499895"/>
    </source>
</evidence>
<accession>A0ABP3J8A8</accession>
<proteinExistence type="inferred from homology"/>
<evidence type="ECO:0000256" key="1">
    <source>
        <dbReference type="ARBA" id="ARBA00010990"/>
    </source>
</evidence>
<evidence type="ECO:0000313" key="4">
    <source>
        <dbReference type="EMBL" id="GAA0441989.1"/>
    </source>
</evidence>
<dbReference type="PANTHER" id="PTHR12215">
    <property type="entry name" value="PHOSPHOPANTETHEINE TRANSFERASE"/>
    <property type="match status" value="1"/>
</dbReference>
<dbReference type="Pfam" id="PF01648">
    <property type="entry name" value="ACPS"/>
    <property type="match status" value="1"/>
</dbReference>
<dbReference type="Proteomes" id="UP001499895">
    <property type="component" value="Unassembled WGS sequence"/>
</dbReference>
<reference evidence="5" key="1">
    <citation type="journal article" date="2019" name="Int. J. Syst. Evol. Microbiol.">
        <title>The Global Catalogue of Microorganisms (GCM) 10K type strain sequencing project: providing services to taxonomists for standard genome sequencing and annotation.</title>
        <authorList>
            <consortium name="The Broad Institute Genomics Platform"/>
            <consortium name="The Broad Institute Genome Sequencing Center for Infectious Disease"/>
            <person name="Wu L."/>
            <person name="Ma J."/>
        </authorList>
    </citation>
    <scope>NUCLEOTIDE SEQUENCE [LARGE SCALE GENOMIC DNA]</scope>
    <source>
        <strain evidence="5">JCM 10649</strain>
    </source>
</reference>
<dbReference type="RefSeq" id="WP_344083587.1">
    <property type="nucleotide sequence ID" value="NZ_BAAAHB010000001.1"/>
</dbReference>
<keyword evidence="5" id="KW-1185">Reference proteome</keyword>
<dbReference type="InterPro" id="IPR050559">
    <property type="entry name" value="P-Pant_transferase_sf"/>
</dbReference>
<dbReference type="Gene3D" id="3.90.470.20">
    <property type="entry name" value="4'-phosphopantetheinyl transferase domain"/>
    <property type="match status" value="1"/>
</dbReference>
<sequence>MLPAAGQCHLWSVPVRTRPDWEVLLAPEEGARAGAIPGGGRRNLFVTSRAAQRLVARWYTGVPARLVRIARTCDRCGAGHGRPRVVGAGYDYSVAHTCRRVLIGVVAQGLVGVDLDTVMNPGVPERLIARTATPDERAALARLPAHELPGAFTRLWSRKEAAVKLTGHGLAARLDRIGVRGDLAQPQGKPAEDWPVSPVHLLDVSVEGHVAAIASTHRITDPAVRSLPALATTD</sequence>
<dbReference type="InterPro" id="IPR037143">
    <property type="entry name" value="4-PPantetheinyl_Trfase_dom_sf"/>
</dbReference>